<comment type="caution">
    <text evidence="1">The sequence shown here is derived from an EMBL/GenBank/DDBJ whole genome shotgun (WGS) entry which is preliminary data.</text>
</comment>
<sequence length="167" mass="19065">MKVRNILFFLLLLFLFEGVSAQDYLLIRKNGSTRRYEYRVGDYFVYKQKGSKEFFKDRITEFVDSTIVMENNIILIEQVAEVDVQNATTNRAEILRAAERVLPTAGYGLLALDLFNNSVVSGNKFSFDKGTTISAAALVGTGYAMKAFRRKRVDLTNEKFEAYIVSR</sequence>
<protein>
    <submittedName>
        <fullName evidence="1">Uncharacterized protein</fullName>
    </submittedName>
</protein>
<gene>
    <name evidence="1" type="ORF">AWW68_07510</name>
</gene>
<evidence type="ECO:0000313" key="2">
    <source>
        <dbReference type="Proteomes" id="UP000075606"/>
    </source>
</evidence>
<keyword evidence="2" id="KW-1185">Reference proteome</keyword>
<proteinExistence type="predicted"/>
<accession>A0A150XAH7</accession>
<dbReference type="RefSeq" id="WP_068219343.1">
    <property type="nucleotide sequence ID" value="NZ_LRPC01000012.1"/>
</dbReference>
<organism evidence="1 2">
    <name type="scientific">Roseivirga spongicola</name>
    <dbReference type="NCBI Taxonomy" id="333140"/>
    <lineage>
        <taxon>Bacteria</taxon>
        <taxon>Pseudomonadati</taxon>
        <taxon>Bacteroidota</taxon>
        <taxon>Cytophagia</taxon>
        <taxon>Cytophagales</taxon>
        <taxon>Roseivirgaceae</taxon>
        <taxon>Roseivirga</taxon>
    </lineage>
</organism>
<reference evidence="1 2" key="1">
    <citation type="submission" date="2016-01" db="EMBL/GenBank/DDBJ databases">
        <title>Genome sequencing of Roseivirga spongicola UST030701-084.</title>
        <authorList>
            <person name="Selvaratnam C."/>
            <person name="Thevarajoo S."/>
            <person name="Goh K.M."/>
            <person name="Ee R."/>
            <person name="Chan K.-G."/>
            <person name="Chong C.S."/>
        </authorList>
    </citation>
    <scope>NUCLEOTIDE SEQUENCE [LARGE SCALE GENOMIC DNA]</scope>
    <source>
        <strain evidence="1 2">UST030701-084</strain>
    </source>
</reference>
<dbReference type="EMBL" id="LRPC01000012">
    <property type="protein sequence ID" value="KYG75672.1"/>
    <property type="molecule type" value="Genomic_DNA"/>
</dbReference>
<dbReference type="AlphaFoldDB" id="A0A150XAH7"/>
<name>A0A150XAH7_9BACT</name>
<dbReference type="Proteomes" id="UP000075606">
    <property type="component" value="Unassembled WGS sequence"/>
</dbReference>
<dbReference type="STRING" id="333140.AWW68_07510"/>
<evidence type="ECO:0000313" key="1">
    <source>
        <dbReference type="EMBL" id="KYG75672.1"/>
    </source>
</evidence>
<dbReference type="OrthoDB" id="980672at2"/>